<evidence type="ECO:0000256" key="1">
    <source>
        <dbReference type="SAM" id="MobiDB-lite"/>
    </source>
</evidence>
<dbReference type="SUPFAM" id="SSF53448">
    <property type="entry name" value="Nucleotide-diphospho-sugar transferases"/>
    <property type="match status" value="1"/>
</dbReference>
<evidence type="ECO:0000313" key="3">
    <source>
        <dbReference type="EMBL" id="TIX51241.1"/>
    </source>
</evidence>
<proteinExistence type="predicted"/>
<keyword evidence="3" id="KW-0808">Transferase</keyword>
<dbReference type="EMBL" id="SSHH01000001">
    <property type="protein sequence ID" value="TIX51241.1"/>
    <property type="molecule type" value="Genomic_DNA"/>
</dbReference>
<dbReference type="CDD" id="cd00761">
    <property type="entry name" value="Glyco_tranf_GTA_type"/>
    <property type="match status" value="1"/>
</dbReference>
<sequence>MASTGFMTEAPPSRTAPLVETRDSSAGKPAPLVSVAIAAYNCEDFLEEAVASALDQGVPVEVIIVDDVSSDGTAQLARRLARDEARIRALSMESNGGPAAARNAALDAARGEWFAVLDADDFYAPDRLRQLVEMAEADQADLIADDLIVFDNDNVTPPSRYLRRHKAGSREWLTLTKYLNATRMFSRRPNLGFLKPVFRLSSLREAGIRYDERLRIGEDDLLVLQMLMAGMRYRLAALPGYFYRKHSTSISHRLSQANIDQISLVTSEVEQALGSASPEEKRAFRARKHSVRTALGFVHFVDHVKAGQWRQAAGIILENPSVLRLVPLPLTDRLGRWASRRIKPRSTADAPHPKLNIATQRTG</sequence>
<name>A0A4T3F3B4_9SPHN</name>
<accession>A0A4T3F3B4</accession>
<comment type="caution">
    <text evidence="3">The sequence shown here is derived from an EMBL/GenBank/DDBJ whole genome shotgun (WGS) entry which is preliminary data.</text>
</comment>
<gene>
    <name evidence="3" type="ORF">E5222_01860</name>
</gene>
<protein>
    <submittedName>
        <fullName evidence="3">Glycosyltransferase family 2 protein</fullName>
    </submittedName>
</protein>
<feature type="region of interest" description="Disordered" evidence="1">
    <location>
        <begin position="1"/>
        <end position="27"/>
    </location>
</feature>
<reference evidence="3 4" key="1">
    <citation type="submission" date="2019-04" db="EMBL/GenBank/DDBJ databases">
        <title>Altererythrobacter aquimixticola sp. nov., isolated from sediment of junction between the ocean and a freshwater spring.</title>
        <authorList>
            <person name="Yoon J.-H."/>
        </authorList>
    </citation>
    <scope>NUCLEOTIDE SEQUENCE [LARGE SCALE GENOMIC DNA]</scope>
    <source>
        <strain evidence="3 4">SSKS-13</strain>
    </source>
</reference>
<dbReference type="AlphaFoldDB" id="A0A4T3F3B4"/>
<feature type="region of interest" description="Disordered" evidence="1">
    <location>
        <begin position="342"/>
        <end position="363"/>
    </location>
</feature>
<dbReference type="InterPro" id="IPR029044">
    <property type="entry name" value="Nucleotide-diphossugar_trans"/>
</dbReference>
<evidence type="ECO:0000259" key="2">
    <source>
        <dbReference type="Pfam" id="PF00535"/>
    </source>
</evidence>
<dbReference type="Gene3D" id="3.90.550.10">
    <property type="entry name" value="Spore Coat Polysaccharide Biosynthesis Protein SpsA, Chain A"/>
    <property type="match status" value="1"/>
</dbReference>
<evidence type="ECO:0000313" key="4">
    <source>
        <dbReference type="Proteomes" id="UP000309389"/>
    </source>
</evidence>
<dbReference type="Pfam" id="PF00535">
    <property type="entry name" value="Glycos_transf_2"/>
    <property type="match status" value="1"/>
</dbReference>
<organism evidence="3 4">
    <name type="scientific">Alteraurantiacibacter aquimixticola</name>
    <dbReference type="NCBI Taxonomy" id="2489173"/>
    <lineage>
        <taxon>Bacteria</taxon>
        <taxon>Pseudomonadati</taxon>
        <taxon>Pseudomonadota</taxon>
        <taxon>Alphaproteobacteria</taxon>
        <taxon>Sphingomonadales</taxon>
        <taxon>Erythrobacteraceae</taxon>
        <taxon>Alteraurantiacibacter</taxon>
    </lineage>
</organism>
<dbReference type="InterPro" id="IPR001173">
    <property type="entry name" value="Glyco_trans_2-like"/>
</dbReference>
<dbReference type="OrthoDB" id="9813349at2"/>
<dbReference type="Proteomes" id="UP000309389">
    <property type="component" value="Unassembled WGS sequence"/>
</dbReference>
<dbReference type="InterPro" id="IPR050834">
    <property type="entry name" value="Glycosyltransf_2"/>
</dbReference>
<keyword evidence="4" id="KW-1185">Reference proteome</keyword>
<dbReference type="PANTHER" id="PTHR43685:SF2">
    <property type="entry name" value="GLYCOSYLTRANSFERASE 2-LIKE DOMAIN-CONTAINING PROTEIN"/>
    <property type="match status" value="1"/>
</dbReference>
<dbReference type="GO" id="GO:0016740">
    <property type="term" value="F:transferase activity"/>
    <property type="evidence" value="ECO:0007669"/>
    <property type="project" value="UniProtKB-KW"/>
</dbReference>
<feature type="domain" description="Glycosyltransferase 2-like" evidence="2">
    <location>
        <begin position="34"/>
        <end position="198"/>
    </location>
</feature>
<dbReference type="PANTHER" id="PTHR43685">
    <property type="entry name" value="GLYCOSYLTRANSFERASE"/>
    <property type="match status" value="1"/>
</dbReference>